<evidence type="ECO:0000256" key="3">
    <source>
        <dbReference type="ARBA" id="ARBA00022519"/>
    </source>
</evidence>
<dbReference type="Proteomes" id="UP000055019">
    <property type="component" value="Unassembled WGS sequence"/>
</dbReference>
<comment type="caution">
    <text evidence="7">Lacks conserved residue(s) required for the propagation of feature annotation.</text>
</comment>
<keyword evidence="2 7" id="KW-1003">Cell membrane</keyword>
<feature type="transmembrane region" description="Helical" evidence="7">
    <location>
        <begin position="167"/>
        <end position="191"/>
    </location>
</feature>
<dbReference type="AlphaFoldDB" id="A0A158K578"/>
<dbReference type="PANTHER" id="PTHR30213">
    <property type="entry name" value="INNER MEMBRANE PROTEIN YHJD"/>
    <property type="match status" value="1"/>
</dbReference>
<feature type="transmembrane region" description="Helical" evidence="7">
    <location>
        <begin position="276"/>
        <end position="307"/>
    </location>
</feature>
<accession>A0A158K578</accession>
<comment type="caution">
    <text evidence="8">The sequence shown here is derived from an EMBL/GenBank/DDBJ whole genome shotgun (WGS) entry which is preliminary data.</text>
</comment>
<evidence type="ECO:0000256" key="1">
    <source>
        <dbReference type="ARBA" id="ARBA00004651"/>
    </source>
</evidence>
<reference evidence="8" key="1">
    <citation type="submission" date="2016-01" db="EMBL/GenBank/DDBJ databases">
        <authorList>
            <person name="Peeters C."/>
        </authorList>
    </citation>
    <scope>NUCLEOTIDE SEQUENCE [LARGE SCALE GENOMIC DNA]</scope>
    <source>
        <strain evidence="8">LMG 29317</strain>
    </source>
</reference>
<evidence type="ECO:0000313" key="9">
    <source>
        <dbReference type="Proteomes" id="UP000055019"/>
    </source>
</evidence>
<dbReference type="EMBL" id="FCOM02000024">
    <property type="protein sequence ID" value="SAL75690.1"/>
    <property type="molecule type" value="Genomic_DNA"/>
</dbReference>
<dbReference type="NCBIfam" id="TIGR00765">
    <property type="entry name" value="yihY_not_rbn"/>
    <property type="match status" value="1"/>
</dbReference>
<dbReference type="Pfam" id="PF03631">
    <property type="entry name" value="Virul_fac_BrkB"/>
    <property type="match status" value="1"/>
</dbReference>
<organism evidence="8 9">
    <name type="scientific">Caballeronia arvi</name>
    <dbReference type="NCBI Taxonomy" id="1777135"/>
    <lineage>
        <taxon>Bacteria</taxon>
        <taxon>Pseudomonadati</taxon>
        <taxon>Pseudomonadota</taxon>
        <taxon>Betaproteobacteria</taxon>
        <taxon>Burkholderiales</taxon>
        <taxon>Burkholderiaceae</taxon>
        <taxon>Caballeronia</taxon>
    </lineage>
</organism>
<name>A0A158K578_9BURK</name>
<dbReference type="HAMAP" id="MF_00672">
    <property type="entry name" value="UPF0761"/>
    <property type="match status" value="1"/>
</dbReference>
<evidence type="ECO:0000256" key="6">
    <source>
        <dbReference type="ARBA" id="ARBA00023136"/>
    </source>
</evidence>
<evidence type="ECO:0000256" key="4">
    <source>
        <dbReference type="ARBA" id="ARBA00022692"/>
    </source>
</evidence>
<dbReference type="InterPro" id="IPR017039">
    <property type="entry name" value="Virul_fac_BrkB"/>
</dbReference>
<comment type="subcellular location">
    <subcellularLocation>
        <location evidence="1 7">Cell membrane</location>
        <topology evidence="1 7">Multi-pass membrane protein</topology>
    </subcellularLocation>
</comment>
<sequence>MNGYYRYQVIFVARRGFSANSVQAPPRREKGLQHLSIDLAAVRRLARFVARRIGEDRVAQVAGSLTFTSVLSLVPLATVAFALFTAFPIFGSFQASLQDFLAVHLMPPQINDQIFKYLNQFASKAKGLTTVGMIILFVTSVMTMMTVESAFNVIWRVKKARPIAQRVLVYWSIITLGPILFGCSLSISSYVFAHSVAFAGSHNLMPPIVEWALTGVSLPLTALAFTMIYVYMPNCKVEWRDAIVGGIIAGIAFELGKRGFGSYVRRIPTYTAVYGAFAALPVFLLWVYLCWMIALVGAMVTSALPAIRTGQYHRRDFPGSDLLDALEILARLVESREEGKPGYTALQLATLSRCDLDTSTRLIARLDALGWIGRLEDSRQPRYVLIANPNQITVTMLFEQFVIDGAELEYQLKLDAAQVDCSALMNALENEKLEITLGSLIAARASALTSARMREVPRPSMPEQPA</sequence>
<feature type="transmembrane region" description="Helical" evidence="7">
    <location>
        <begin position="131"/>
        <end position="155"/>
    </location>
</feature>
<keyword evidence="4 7" id="KW-0812">Transmembrane</keyword>
<dbReference type="InterPro" id="IPR023679">
    <property type="entry name" value="UPF0761_bac"/>
</dbReference>
<keyword evidence="6 7" id="KW-0472">Membrane</keyword>
<feature type="transmembrane region" description="Helical" evidence="7">
    <location>
        <begin position="61"/>
        <end position="90"/>
    </location>
</feature>
<evidence type="ECO:0000256" key="5">
    <source>
        <dbReference type="ARBA" id="ARBA00022989"/>
    </source>
</evidence>
<gene>
    <name evidence="8" type="ORF">AWB74_04866</name>
</gene>
<evidence type="ECO:0000313" key="8">
    <source>
        <dbReference type="EMBL" id="SAL75690.1"/>
    </source>
</evidence>
<feature type="transmembrane region" description="Helical" evidence="7">
    <location>
        <begin position="211"/>
        <end position="232"/>
    </location>
</feature>
<keyword evidence="9" id="KW-1185">Reference proteome</keyword>
<protein>
    <recommendedName>
        <fullName evidence="7">UPF0761 membrane protein AWB74_04866</fullName>
    </recommendedName>
</protein>
<dbReference type="GO" id="GO:0005886">
    <property type="term" value="C:plasma membrane"/>
    <property type="evidence" value="ECO:0007669"/>
    <property type="project" value="UniProtKB-SubCell"/>
</dbReference>
<dbReference type="PANTHER" id="PTHR30213:SF0">
    <property type="entry name" value="UPF0761 MEMBRANE PROTEIN YIHY"/>
    <property type="match status" value="1"/>
</dbReference>
<evidence type="ECO:0000256" key="2">
    <source>
        <dbReference type="ARBA" id="ARBA00022475"/>
    </source>
</evidence>
<keyword evidence="3" id="KW-0997">Cell inner membrane</keyword>
<evidence type="ECO:0000256" key="7">
    <source>
        <dbReference type="HAMAP-Rule" id="MF_00672"/>
    </source>
</evidence>
<comment type="similarity">
    <text evidence="7">Belongs to the UPF0761 family.</text>
</comment>
<proteinExistence type="inferred from homology"/>
<keyword evidence="5 7" id="KW-1133">Transmembrane helix</keyword>